<evidence type="ECO:0000313" key="2">
    <source>
        <dbReference type="EMBL" id="CAG8749114.1"/>
    </source>
</evidence>
<feature type="non-terminal residue" evidence="2">
    <location>
        <position position="147"/>
    </location>
</feature>
<proteinExistence type="predicted"/>
<reference evidence="2" key="1">
    <citation type="submission" date="2021-06" db="EMBL/GenBank/DDBJ databases">
        <authorList>
            <person name="Kallberg Y."/>
            <person name="Tangrot J."/>
            <person name="Rosling A."/>
        </authorList>
    </citation>
    <scope>NUCLEOTIDE SEQUENCE</scope>
    <source>
        <strain evidence="2">CL551</strain>
    </source>
</reference>
<name>A0A9N9IUP2_9GLOM</name>
<organism evidence="2 3">
    <name type="scientific">Acaulospora morrowiae</name>
    <dbReference type="NCBI Taxonomy" id="94023"/>
    <lineage>
        <taxon>Eukaryota</taxon>
        <taxon>Fungi</taxon>
        <taxon>Fungi incertae sedis</taxon>
        <taxon>Mucoromycota</taxon>
        <taxon>Glomeromycotina</taxon>
        <taxon>Glomeromycetes</taxon>
        <taxon>Diversisporales</taxon>
        <taxon>Acaulosporaceae</taxon>
        <taxon>Acaulospora</taxon>
    </lineage>
</organism>
<evidence type="ECO:0000256" key="1">
    <source>
        <dbReference type="SAM" id="Coils"/>
    </source>
</evidence>
<protein>
    <submittedName>
        <fullName evidence="2">12775_t:CDS:1</fullName>
    </submittedName>
</protein>
<dbReference type="OrthoDB" id="2445982at2759"/>
<sequence length="147" mass="17257">LQEYNNIRRELAERRQKKEVEEKILEEVSGKDTFNTRTIKDIPKTIYYRKFSPSSILANSAKENHKITSYFGTVEFSVMSSVSSMPLVYSEKLDNNMLCKKIAQLQETLLKNRQIFTAIEYNERRAVYKYFIQLNDGNNKLKANEEA</sequence>
<comment type="caution">
    <text evidence="2">The sequence shown here is derived from an EMBL/GenBank/DDBJ whole genome shotgun (WGS) entry which is preliminary data.</text>
</comment>
<keyword evidence="1" id="KW-0175">Coiled coil</keyword>
<feature type="coiled-coil region" evidence="1">
    <location>
        <begin position="1"/>
        <end position="28"/>
    </location>
</feature>
<evidence type="ECO:0000313" key="3">
    <source>
        <dbReference type="Proteomes" id="UP000789342"/>
    </source>
</evidence>
<accession>A0A9N9IUP2</accession>
<keyword evidence="3" id="KW-1185">Reference proteome</keyword>
<feature type="non-terminal residue" evidence="2">
    <location>
        <position position="1"/>
    </location>
</feature>
<dbReference type="Proteomes" id="UP000789342">
    <property type="component" value="Unassembled WGS sequence"/>
</dbReference>
<gene>
    <name evidence="2" type="ORF">AMORRO_LOCUS15227</name>
</gene>
<dbReference type="EMBL" id="CAJVPV010034564">
    <property type="protein sequence ID" value="CAG8749114.1"/>
    <property type="molecule type" value="Genomic_DNA"/>
</dbReference>
<dbReference type="AlphaFoldDB" id="A0A9N9IUP2"/>